<proteinExistence type="predicted"/>
<name>A0A412VZX8_9BACE</name>
<gene>
    <name evidence="1" type="ORF">DWW25_07890</name>
</gene>
<evidence type="ECO:0000313" key="1">
    <source>
        <dbReference type="EMBL" id="RGV15687.1"/>
    </source>
</evidence>
<sequence length="546" mass="62373">MYMRKIYWMTVAVVVCCLSSCYEDKGNYDYKLMNDVTVNFTMEATEFVMGDVLKVEPQLAFSLGEETNKLAYSWSLNRRQISTDRNLNWMADEEGKYMDLRLTVTDTETGVSYFYASSITVTSPYVNNAWVVLSEKEDGTAMLTYLRPTTKIVPGENGKEDESVYDCAVTKDVYGISNAGSSLGGKPISISQHFVSSWTEDRPQDFTSWLWLVQQGGQGAIDVSGSTYKTEGTLPSMFIHGAYPQGFEPWRVYDMLYLSMAIGMDGKVYTRIKDSYKLFNNSYFMDELPLSYRQQPIDGTMIVRAPRFCDHGGTLLYDKNSKRYFHITDYQSWNGRKYCGRLIVPSVTNESIYEKNPDWGKLDDMSDYEVLYVDAHSDDSWMGLKYVAVLRKSNRYFLQDFTIGDYWGGSSIDAEINSQTDVTSELGAIVKEDSQFALYYAQDYRPYLLISSGNSLYFYYFNGSKVYKYHQFDAPIKSIDVNNSSFQGDAGVGLENGEFYVLDFSTSVIRDVMNTGDSKEKIRFKQGGLGRVVEVIYKWKQAANWV</sequence>
<dbReference type="EMBL" id="QRYV01000015">
    <property type="protein sequence ID" value="RGV15687.1"/>
    <property type="molecule type" value="Genomic_DNA"/>
</dbReference>
<organism evidence="1 2">
    <name type="scientific">Bacteroides xylanisolvens</name>
    <dbReference type="NCBI Taxonomy" id="371601"/>
    <lineage>
        <taxon>Bacteria</taxon>
        <taxon>Pseudomonadati</taxon>
        <taxon>Bacteroidota</taxon>
        <taxon>Bacteroidia</taxon>
        <taxon>Bacteroidales</taxon>
        <taxon>Bacteroidaceae</taxon>
        <taxon>Bacteroides</taxon>
    </lineage>
</organism>
<dbReference type="Pfam" id="PF16407">
    <property type="entry name" value="PKD_2"/>
    <property type="match status" value="1"/>
</dbReference>
<dbReference type="AlphaFoldDB" id="A0A412VZX8"/>
<evidence type="ECO:0008006" key="3">
    <source>
        <dbReference type="Google" id="ProtNLM"/>
    </source>
</evidence>
<reference evidence="1 2" key="1">
    <citation type="submission" date="2018-08" db="EMBL/GenBank/DDBJ databases">
        <title>A genome reference for cultivated species of the human gut microbiota.</title>
        <authorList>
            <person name="Zou Y."/>
            <person name="Xue W."/>
            <person name="Luo G."/>
        </authorList>
    </citation>
    <scope>NUCLEOTIDE SEQUENCE [LARGE SCALE GENOMIC DNA]</scope>
    <source>
        <strain evidence="1 2">AF14-7</strain>
    </source>
</reference>
<accession>A0A412VZX8</accession>
<dbReference type="InterPro" id="IPR032183">
    <property type="entry name" value="PKD-like"/>
</dbReference>
<protein>
    <recommendedName>
        <fullName evidence="3">PKD-like family protein</fullName>
    </recommendedName>
</protein>
<dbReference type="Proteomes" id="UP000283369">
    <property type="component" value="Unassembled WGS sequence"/>
</dbReference>
<comment type="caution">
    <text evidence="1">The sequence shown here is derived from an EMBL/GenBank/DDBJ whole genome shotgun (WGS) entry which is preliminary data.</text>
</comment>
<evidence type="ECO:0000313" key="2">
    <source>
        <dbReference type="Proteomes" id="UP000283369"/>
    </source>
</evidence>